<dbReference type="InterPro" id="IPR036388">
    <property type="entry name" value="WH-like_DNA-bd_sf"/>
</dbReference>
<evidence type="ECO:0000256" key="1">
    <source>
        <dbReference type="ARBA" id="ARBA00023015"/>
    </source>
</evidence>
<name>A0A508TWE9_9BRAD</name>
<dbReference type="Pfam" id="PF01638">
    <property type="entry name" value="HxlR"/>
    <property type="match status" value="1"/>
</dbReference>
<dbReference type="InterPro" id="IPR002577">
    <property type="entry name" value="HTH_HxlR"/>
</dbReference>
<dbReference type="PANTHER" id="PTHR33204">
    <property type="entry name" value="TRANSCRIPTIONAL REGULATOR, MARR FAMILY"/>
    <property type="match status" value="1"/>
</dbReference>
<dbReference type="InterPro" id="IPR036390">
    <property type="entry name" value="WH_DNA-bd_sf"/>
</dbReference>
<sequence length="230" mass="26359">MKGYGSFCPVAKAAEILTERWTPLVLRELLLGSHHFNQLRRGIPQMSPTLLSKRLQTLEEAGLISRQSGDNGHWEYHPTHAAREAQPIIDALGYWGHRWARSQLTPNELHAGRLMWNMHRSFDLERIPCDFVLYIEIADARPKCWWFVVKKEEADLCWDDPGFEVDISLYASLLTLVQIFIGELPLLRACELGEIQIDGPKHLVNTMRTWFPRSKYANEAPAVADQVSAN</sequence>
<dbReference type="RefSeq" id="WP_172628350.1">
    <property type="nucleotide sequence ID" value="NZ_CAADFC020000031.1"/>
</dbReference>
<dbReference type="EMBL" id="CAADFC020000031">
    <property type="protein sequence ID" value="VIO78797.1"/>
    <property type="molecule type" value="Genomic_DNA"/>
</dbReference>
<comment type="caution">
    <text evidence="5">The sequence shown here is derived from an EMBL/GenBank/DDBJ whole genome shotgun (WGS) entry which is preliminary data.</text>
</comment>
<feature type="domain" description="HTH hxlR-type" evidence="4">
    <location>
        <begin position="8"/>
        <end position="104"/>
    </location>
</feature>
<evidence type="ECO:0000313" key="6">
    <source>
        <dbReference type="Proteomes" id="UP000328092"/>
    </source>
</evidence>
<evidence type="ECO:0000313" key="5">
    <source>
        <dbReference type="EMBL" id="VIO78797.1"/>
    </source>
</evidence>
<evidence type="ECO:0000256" key="3">
    <source>
        <dbReference type="ARBA" id="ARBA00023163"/>
    </source>
</evidence>
<keyword evidence="6" id="KW-1185">Reference proteome</keyword>
<protein>
    <submittedName>
        <fullName evidence="5">HTH-type transcriptional regulator</fullName>
    </submittedName>
</protein>
<organism evidence="5 6">
    <name type="scientific">Bradyrhizobium ivorense</name>
    <dbReference type="NCBI Taxonomy" id="2511166"/>
    <lineage>
        <taxon>Bacteria</taxon>
        <taxon>Pseudomonadati</taxon>
        <taxon>Pseudomonadota</taxon>
        <taxon>Alphaproteobacteria</taxon>
        <taxon>Hyphomicrobiales</taxon>
        <taxon>Nitrobacteraceae</taxon>
        <taxon>Bradyrhizobium</taxon>
    </lineage>
</organism>
<reference evidence="5" key="1">
    <citation type="submission" date="2019-02" db="EMBL/GenBank/DDBJ databases">
        <authorList>
            <person name="Pothier F.J."/>
        </authorList>
    </citation>
    <scope>NUCLEOTIDE SEQUENCE</scope>
    <source>
        <strain evidence="5">CI-1B</strain>
    </source>
</reference>
<dbReference type="Gene3D" id="1.10.10.10">
    <property type="entry name" value="Winged helix-like DNA-binding domain superfamily/Winged helix DNA-binding domain"/>
    <property type="match status" value="1"/>
</dbReference>
<dbReference type="SUPFAM" id="SSF46785">
    <property type="entry name" value="Winged helix' DNA-binding domain"/>
    <property type="match status" value="1"/>
</dbReference>
<dbReference type="SUPFAM" id="SSF55718">
    <property type="entry name" value="SCP-like"/>
    <property type="match status" value="1"/>
</dbReference>
<accession>A0A508TWE9</accession>
<dbReference type="Proteomes" id="UP000328092">
    <property type="component" value="Unassembled WGS sequence"/>
</dbReference>
<keyword evidence="2" id="KW-0238">DNA-binding</keyword>
<dbReference type="InterPro" id="IPR036527">
    <property type="entry name" value="SCP2_sterol-bd_dom_sf"/>
</dbReference>
<keyword evidence="3" id="KW-0804">Transcription</keyword>
<evidence type="ECO:0000259" key="4">
    <source>
        <dbReference type="PROSITE" id="PS51118"/>
    </source>
</evidence>
<proteinExistence type="predicted"/>
<dbReference type="GO" id="GO:0003677">
    <property type="term" value="F:DNA binding"/>
    <property type="evidence" value="ECO:0007669"/>
    <property type="project" value="UniProtKB-KW"/>
</dbReference>
<dbReference type="PROSITE" id="PS51118">
    <property type="entry name" value="HTH_HXLR"/>
    <property type="match status" value="1"/>
</dbReference>
<keyword evidence="1" id="KW-0805">Transcription regulation</keyword>
<evidence type="ECO:0000256" key="2">
    <source>
        <dbReference type="ARBA" id="ARBA00023125"/>
    </source>
</evidence>
<dbReference type="AlphaFoldDB" id="A0A508TWE9"/>
<gene>
    <name evidence="5" type="ORF">CI1B_74710</name>
</gene>
<dbReference type="PANTHER" id="PTHR33204:SF18">
    <property type="entry name" value="TRANSCRIPTIONAL REGULATORY PROTEIN"/>
    <property type="match status" value="1"/>
</dbReference>